<comment type="catalytic activity">
    <reaction evidence="7">
        <text>(2E)-4-hydroxy-3-methylbut-2-enyl diphosphate + oxidized [flavodoxin] + H2O + 2 H(+) = 2-C-methyl-D-erythritol 2,4-cyclic diphosphate + reduced [flavodoxin]</text>
        <dbReference type="Rhea" id="RHEA:43604"/>
        <dbReference type="Rhea" id="RHEA-COMP:10622"/>
        <dbReference type="Rhea" id="RHEA-COMP:10623"/>
        <dbReference type="ChEBI" id="CHEBI:15377"/>
        <dbReference type="ChEBI" id="CHEBI:15378"/>
        <dbReference type="ChEBI" id="CHEBI:57618"/>
        <dbReference type="ChEBI" id="CHEBI:58210"/>
        <dbReference type="ChEBI" id="CHEBI:58483"/>
        <dbReference type="ChEBI" id="CHEBI:128753"/>
        <dbReference type="EC" id="1.17.7.3"/>
    </reaction>
</comment>
<keyword evidence="1 7" id="KW-0004">4Fe-4S</keyword>
<dbReference type="SUPFAM" id="SSF51717">
    <property type="entry name" value="Dihydropteroate synthetase-like"/>
    <property type="match status" value="1"/>
</dbReference>
<dbReference type="SUPFAM" id="SSF56014">
    <property type="entry name" value="Nitrite and sulphite reductase 4Fe-4S domain-like"/>
    <property type="match status" value="1"/>
</dbReference>
<dbReference type="GO" id="GO:0141197">
    <property type="term" value="F:4-hydroxy-3-methylbut-2-enyl-diphosphate synthase activity (flavodoxin)"/>
    <property type="evidence" value="ECO:0007669"/>
    <property type="project" value="UniProtKB-EC"/>
</dbReference>
<dbReference type="GO" id="GO:0019288">
    <property type="term" value="P:isopentenyl diphosphate biosynthetic process, methylerythritol 4-phosphate pathway"/>
    <property type="evidence" value="ECO:0007669"/>
    <property type="project" value="UniProtKB-UniRule"/>
</dbReference>
<dbReference type="InterPro" id="IPR004588">
    <property type="entry name" value="IspG_bac-typ"/>
</dbReference>
<feature type="binding site" evidence="7">
    <location>
        <position position="305"/>
    </location>
    <ligand>
        <name>[4Fe-4S] cluster</name>
        <dbReference type="ChEBI" id="CHEBI:49883"/>
    </ligand>
</feature>
<dbReference type="OrthoDB" id="9803214at2"/>
<dbReference type="GO" id="GO:0005506">
    <property type="term" value="F:iron ion binding"/>
    <property type="evidence" value="ECO:0007669"/>
    <property type="project" value="InterPro"/>
</dbReference>
<feature type="binding site" evidence="7">
    <location>
        <position position="270"/>
    </location>
    <ligand>
        <name>[4Fe-4S] cluster</name>
        <dbReference type="ChEBI" id="CHEBI:49883"/>
    </ligand>
</feature>
<evidence type="ECO:0000256" key="3">
    <source>
        <dbReference type="ARBA" id="ARBA00023002"/>
    </source>
</evidence>
<dbReference type="InterPro" id="IPR058579">
    <property type="entry name" value="IspG_C"/>
</dbReference>
<dbReference type="PANTHER" id="PTHR30454">
    <property type="entry name" value="4-HYDROXY-3-METHYLBUT-2-EN-1-YL DIPHOSPHATE SYNTHASE"/>
    <property type="match status" value="1"/>
</dbReference>
<protein>
    <recommendedName>
        <fullName evidence="7">4-hydroxy-3-methylbut-2-en-1-yl diphosphate synthase (flavodoxin)</fullName>
        <ecNumber evidence="7">1.17.7.3</ecNumber>
    </recommendedName>
    <alternativeName>
        <fullName evidence="7">1-hydroxy-2-methyl-2-(E)-butenyl 4-diphosphate synthase</fullName>
    </alternativeName>
</protein>
<dbReference type="STRING" id="1122206.SAMN02745753_00024"/>
<dbReference type="InterPro" id="IPR011005">
    <property type="entry name" value="Dihydropteroate_synth-like_sf"/>
</dbReference>
<comment type="similarity">
    <text evidence="7">Belongs to the IspG family.</text>
</comment>
<dbReference type="AlphaFoldDB" id="A0A1M4SFW9"/>
<dbReference type="Pfam" id="PF04551">
    <property type="entry name" value="GcpE"/>
    <property type="match status" value="1"/>
</dbReference>
<dbReference type="Gene3D" id="3.30.413.10">
    <property type="entry name" value="Sulfite Reductase Hemoprotein, domain 1"/>
    <property type="match status" value="1"/>
</dbReference>
<comment type="function">
    <text evidence="7">Converts 2C-methyl-D-erythritol 2,4-cyclodiphosphate (ME-2,4cPP) into 1-hydroxy-2-methyl-2-(E)-butenyl 4-diphosphate.</text>
</comment>
<dbReference type="RefSeq" id="WP_072837712.1">
    <property type="nucleotide sequence ID" value="NZ_FQVF01000002.1"/>
</dbReference>
<dbReference type="PIRSF" id="PIRSF004640">
    <property type="entry name" value="IspG"/>
    <property type="match status" value="1"/>
</dbReference>
<sequence length="370" mass="40530">MHFESPIKRRRSRQIMVGNVPVGGGAPISVQSMTNTETCDVDATVAQIRAIADAGADIVRVSIPSMDAAEAFKKIREAVSIPLVADIHFDYKIALKVAEYGVDCLRINPGNIGNKDRIRAVVDCARDKNIPIRIGVNAGSLEKDLQKKYGEPTPDALVESAFRQIQYFDELDFHEYKLSLKASDIFMTVEAYRKIASQIDNPLHLGITEAGGLRSGTVKSSIGLGLLLMDGIGDTLRVSLAADPVQEIKVGWDMLRSLKLRNRGINFIACPSCSRQNFDVIKTMNELEERLDDITVPMDVAVIGCVVNGPGEAKEADIGLAGGSPNNLIYQDGKPNSKTKNETLVDDLERMIRKKALLKERELANIIVKN</sequence>
<dbReference type="InterPro" id="IPR045854">
    <property type="entry name" value="NO2/SO3_Rdtase_4Fe4S_sf"/>
</dbReference>
<dbReference type="EC" id="1.17.7.3" evidence="7"/>
<evidence type="ECO:0000256" key="2">
    <source>
        <dbReference type="ARBA" id="ARBA00022723"/>
    </source>
</evidence>
<gene>
    <name evidence="7" type="primary">ispG</name>
    <name evidence="10" type="ORF">SAMN02745753_00024</name>
</gene>
<dbReference type="HAMAP" id="MF_00159">
    <property type="entry name" value="IspG"/>
    <property type="match status" value="1"/>
</dbReference>
<evidence type="ECO:0000259" key="9">
    <source>
        <dbReference type="Pfam" id="PF26540"/>
    </source>
</evidence>
<comment type="pathway">
    <text evidence="7">Isoprenoid biosynthesis; isopentenyl diphosphate biosynthesis via DXP pathway; isopentenyl diphosphate from 1-deoxy-D-xylulose 5-phosphate: step 5/6.</text>
</comment>
<evidence type="ECO:0000256" key="4">
    <source>
        <dbReference type="ARBA" id="ARBA00023004"/>
    </source>
</evidence>
<evidence type="ECO:0000313" key="11">
    <source>
        <dbReference type="Proteomes" id="UP000184517"/>
    </source>
</evidence>
<dbReference type="PANTHER" id="PTHR30454:SF0">
    <property type="entry name" value="4-HYDROXY-3-METHYLBUT-2-EN-1-YL DIPHOSPHATE SYNTHASE (FERREDOXIN), CHLOROPLASTIC"/>
    <property type="match status" value="1"/>
</dbReference>
<dbReference type="GO" id="GO:0046429">
    <property type="term" value="F:4-hydroxy-3-methylbut-2-en-1-yl diphosphate synthase activity (ferredoxin)"/>
    <property type="evidence" value="ECO:0007669"/>
    <property type="project" value="UniProtKB-UniRule"/>
</dbReference>
<accession>A0A1M4SFW9</accession>
<reference evidence="11" key="1">
    <citation type="submission" date="2016-11" db="EMBL/GenBank/DDBJ databases">
        <authorList>
            <person name="Varghese N."/>
            <person name="Submissions S."/>
        </authorList>
    </citation>
    <scope>NUCLEOTIDE SEQUENCE [LARGE SCALE GENOMIC DNA]</scope>
    <source>
        <strain evidence="11">DSM 16579</strain>
    </source>
</reference>
<evidence type="ECO:0000256" key="1">
    <source>
        <dbReference type="ARBA" id="ARBA00022485"/>
    </source>
</evidence>
<dbReference type="EMBL" id="FQVF01000002">
    <property type="protein sequence ID" value="SHE31058.1"/>
    <property type="molecule type" value="Genomic_DNA"/>
</dbReference>
<keyword evidence="4 7" id="KW-0408">Iron</keyword>
<dbReference type="Proteomes" id="UP000184517">
    <property type="component" value="Unassembled WGS sequence"/>
</dbReference>
<organism evidence="10 11">
    <name type="scientific">Marinomonas polaris DSM 16579</name>
    <dbReference type="NCBI Taxonomy" id="1122206"/>
    <lineage>
        <taxon>Bacteria</taxon>
        <taxon>Pseudomonadati</taxon>
        <taxon>Pseudomonadota</taxon>
        <taxon>Gammaproteobacteria</taxon>
        <taxon>Oceanospirillales</taxon>
        <taxon>Oceanospirillaceae</taxon>
        <taxon>Marinomonas</taxon>
    </lineage>
</organism>
<dbReference type="GO" id="GO:0016114">
    <property type="term" value="P:terpenoid biosynthetic process"/>
    <property type="evidence" value="ECO:0007669"/>
    <property type="project" value="InterPro"/>
</dbReference>
<evidence type="ECO:0000259" key="8">
    <source>
        <dbReference type="Pfam" id="PF04551"/>
    </source>
</evidence>
<name>A0A1M4SFW9_9GAMM</name>
<keyword evidence="6 7" id="KW-0414">Isoprene biosynthesis</keyword>
<comment type="cofactor">
    <cofactor evidence="7">
        <name>[4Fe-4S] cluster</name>
        <dbReference type="ChEBI" id="CHEBI:49883"/>
    </cofactor>
    <text evidence="7">Binds 1 [4Fe-4S] cluster.</text>
</comment>
<proteinExistence type="inferred from homology"/>
<dbReference type="GO" id="GO:0051539">
    <property type="term" value="F:4 iron, 4 sulfur cluster binding"/>
    <property type="evidence" value="ECO:0007669"/>
    <property type="project" value="UniProtKB-UniRule"/>
</dbReference>
<dbReference type="UniPathway" id="UPA00056">
    <property type="reaction ID" value="UER00096"/>
</dbReference>
<dbReference type="Gene3D" id="3.20.20.20">
    <property type="entry name" value="Dihydropteroate synthase-like"/>
    <property type="match status" value="1"/>
</dbReference>
<dbReference type="InterPro" id="IPR016425">
    <property type="entry name" value="IspG_bac"/>
</dbReference>
<dbReference type="NCBIfam" id="TIGR00612">
    <property type="entry name" value="ispG_gcpE"/>
    <property type="match status" value="1"/>
</dbReference>
<keyword evidence="3 7" id="KW-0560">Oxidoreductase</keyword>
<feature type="domain" description="IspG C-terminal" evidence="9">
    <location>
        <begin position="266"/>
        <end position="353"/>
    </location>
</feature>
<dbReference type="InterPro" id="IPR058578">
    <property type="entry name" value="IspG_TIM"/>
</dbReference>
<feature type="domain" description="IspG TIM-barrel" evidence="8">
    <location>
        <begin position="12"/>
        <end position="252"/>
    </location>
</feature>
<keyword evidence="2 7" id="KW-0479">Metal-binding</keyword>
<dbReference type="NCBIfam" id="NF001540">
    <property type="entry name" value="PRK00366.1"/>
    <property type="match status" value="1"/>
</dbReference>
<keyword evidence="11" id="KW-1185">Reference proteome</keyword>
<evidence type="ECO:0000256" key="6">
    <source>
        <dbReference type="ARBA" id="ARBA00023229"/>
    </source>
</evidence>
<evidence type="ECO:0000256" key="7">
    <source>
        <dbReference type="HAMAP-Rule" id="MF_00159"/>
    </source>
</evidence>
<evidence type="ECO:0000256" key="5">
    <source>
        <dbReference type="ARBA" id="ARBA00023014"/>
    </source>
</evidence>
<feature type="binding site" evidence="7">
    <location>
        <position position="312"/>
    </location>
    <ligand>
        <name>[4Fe-4S] cluster</name>
        <dbReference type="ChEBI" id="CHEBI:49883"/>
    </ligand>
</feature>
<keyword evidence="5 7" id="KW-0411">Iron-sulfur</keyword>
<dbReference type="FunFam" id="3.20.20.20:FF:000001">
    <property type="entry name" value="4-hydroxy-3-methylbut-2-en-1-yl diphosphate synthase (flavodoxin)"/>
    <property type="match status" value="1"/>
</dbReference>
<evidence type="ECO:0000313" key="10">
    <source>
        <dbReference type="EMBL" id="SHE31058.1"/>
    </source>
</evidence>
<feature type="binding site" evidence="7">
    <location>
        <position position="273"/>
    </location>
    <ligand>
        <name>[4Fe-4S] cluster</name>
        <dbReference type="ChEBI" id="CHEBI:49883"/>
    </ligand>
</feature>
<dbReference type="Pfam" id="PF26540">
    <property type="entry name" value="GcpE_C"/>
    <property type="match status" value="1"/>
</dbReference>